<dbReference type="EMBL" id="GGEC01076953">
    <property type="protein sequence ID" value="MBX57437.1"/>
    <property type="molecule type" value="Transcribed_RNA"/>
</dbReference>
<reference evidence="1" key="1">
    <citation type="submission" date="2018-02" db="EMBL/GenBank/DDBJ databases">
        <title>Rhizophora mucronata_Transcriptome.</title>
        <authorList>
            <person name="Meera S.P."/>
            <person name="Sreeshan A."/>
            <person name="Augustine A."/>
        </authorList>
    </citation>
    <scope>NUCLEOTIDE SEQUENCE</scope>
    <source>
        <tissue evidence="1">Leaf</tissue>
    </source>
</reference>
<organism evidence="1">
    <name type="scientific">Rhizophora mucronata</name>
    <name type="common">Asiatic mangrove</name>
    <dbReference type="NCBI Taxonomy" id="61149"/>
    <lineage>
        <taxon>Eukaryota</taxon>
        <taxon>Viridiplantae</taxon>
        <taxon>Streptophyta</taxon>
        <taxon>Embryophyta</taxon>
        <taxon>Tracheophyta</taxon>
        <taxon>Spermatophyta</taxon>
        <taxon>Magnoliopsida</taxon>
        <taxon>eudicotyledons</taxon>
        <taxon>Gunneridae</taxon>
        <taxon>Pentapetalae</taxon>
        <taxon>rosids</taxon>
        <taxon>fabids</taxon>
        <taxon>Malpighiales</taxon>
        <taxon>Rhizophoraceae</taxon>
        <taxon>Rhizophora</taxon>
    </lineage>
</organism>
<name>A0A2P2PRR6_RHIMU</name>
<dbReference type="AlphaFoldDB" id="A0A2P2PRR6"/>
<accession>A0A2P2PRR6</accession>
<proteinExistence type="predicted"/>
<protein>
    <submittedName>
        <fullName evidence="1">Uncharacterized protein</fullName>
    </submittedName>
</protein>
<sequence>MCPTPPSPNIPPLSPLSLSPKWLSGLYTVTPAHSSGAACTGDIPSGIFTTNF</sequence>
<evidence type="ECO:0000313" key="1">
    <source>
        <dbReference type="EMBL" id="MBX57437.1"/>
    </source>
</evidence>